<accession>A0A813YXF7</accession>
<dbReference type="AlphaFoldDB" id="A0A813YXF7"/>
<dbReference type="EMBL" id="CAJNOJ010000031">
    <property type="protein sequence ID" value="CAF0891326.1"/>
    <property type="molecule type" value="Genomic_DNA"/>
</dbReference>
<name>A0A813YXF7_ADIRI</name>
<protein>
    <recommendedName>
        <fullName evidence="3">PARP catalytic domain-containing protein</fullName>
    </recommendedName>
</protein>
<reference evidence="1" key="1">
    <citation type="submission" date="2021-02" db="EMBL/GenBank/DDBJ databases">
        <authorList>
            <person name="Nowell W R."/>
        </authorList>
    </citation>
    <scope>NUCLEOTIDE SEQUENCE</scope>
</reference>
<comment type="caution">
    <text evidence="1">The sequence shown here is derived from an EMBL/GenBank/DDBJ whole genome shotgun (WGS) entry which is preliminary data.</text>
</comment>
<evidence type="ECO:0008006" key="3">
    <source>
        <dbReference type="Google" id="ProtNLM"/>
    </source>
</evidence>
<sequence length="232" mass="26841">MVSEADLRQYVSEIEKLIITLIVRLNTYSLNAAKMELCPNDPYCTDTTREHWKKYRHHKRHDRKIIRVYHGTLPKHADSINKHGLRPSTEGRLGPGIYLAEKSAAKKISQYNSDSNDSFVVEAELNVGHKKVLTGDDDDGDGQWYEEGYDTCQAEHYPWAGNNHKFPEWCVQEQKRVKIVKYHQHNGKTNFEQAPRYPLNIKGKGKTKIKHKELTIEYDSDCDNADTTITIK</sequence>
<dbReference type="PANTHER" id="PTHR36542:SF6">
    <property type="entry name" value="GIG2-LIKE PROTEIN DREP"/>
    <property type="match status" value="1"/>
</dbReference>
<dbReference type="GO" id="GO:0005737">
    <property type="term" value="C:cytoplasm"/>
    <property type="evidence" value="ECO:0007669"/>
    <property type="project" value="TreeGrafter"/>
</dbReference>
<gene>
    <name evidence="1" type="ORF">EDS130_LOCUS9299</name>
</gene>
<dbReference type="SUPFAM" id="SSF56399">
    <property type="entry name" value="ADP-ribosylation"/>
    <property type="match status" value="1"/>
</dbReference>
<dbReference type="PANTHER" id="PTHR36542">
    <property type="entry name" value="GIG2-LIKE PROTEIN DRED-RELATED"/>
    <property type="match status" value="1"/>
</dbReference>
<dbReference type="Gene3D" id="3.90.228.10">
    <property type="match status" value="1"/>
</dbReference>
<evidence type="ECO:0000313" key="1">
    <source>
        <dbReference type="EMBL" id="CAF0891326.1"/>
    </source>
</evidence>
<organism evidence="1 2">
    <name type="scientific">Adineta ricciae</name>
    <name type="common">Rotifer</name>
    <dbReference type="NCBI Taxonomy" id="249248"/>
    <lineage>
        <taxon>Eukaryota</taxon>
        <taxon>Metazoa</taxon>
        <taxon>Spiralia</taxon>
        <taxon>Gnathifera</taxon>
        <taxon>Rotifera</taxon>
        <taxon>Eurotatoria</taxon>
        <taxon>Bdelloidea</taxon>
        <taxon>Adinetida</taxon>
        <taxon>Adinetidae</taxon>
        <taxon>Adineta</taxon>
    </lineage>
</organism>
<dbReference type="Proteomes" id="UP000663852">
    <property type="component" value="Unassembled WGS sequence"/>
</dbReference>
<proteinExistence type="predicted"/>
<evidence type="ECO:0000313" key="2">
    <source>
        <dbReference type="Proteomes" id="UP000663852"/>
    </source>
</evidence>
<dbReference type="OrthoDB" id="425894at2759"/>